<proteinExistence type="predicted"/>
<dbReference type="Proteomes" id="UP000242381">
    <property type="component" value="Unassembled WGS sequence"/>
</dbReference>
<feature type="compositionally biased region" description="Low complexity" evidence="1">
    <location>
        <begin position="46"/>
        <end position="60"/>
    </location>
</feature>
<feature type="region of interest" description="Disordered" evidence="1">
    <location>
        <begin position="34"/>
        <end position="65"/>
    </location>
</feature>
<dbReference type="VEuPathDB" id="FungiDB:BCV72DRAFT_232633"/>
<dbReference type="OMA" id="KMEHAKL"/>
<protein>
    <submittedName>
        <fullName evidence="2">Uncharacterized protein</fullName>
    </submittedName>
</protein>
<evidence type="ECO:0000313" key="2">
    <source>
        <dbReference type="EMBL" id="ORE12422.1"/>
    </source>
</evidence>
<name>A0A1X0RK61_RHIZD</name>
<dbReference type="EMBL" id="KV921672">
    <property type="protein sequence ID" value="ORE12422.1"/>
    <property type="molecule type" value="Genomic_DNA"/>
</dbReference>
<gene>
    <name evidence="2" type="ORF">BCV71DRAFT_269219</name>
</gene>
<sequence>MFLCRHRLVCQLNKSNTTRYITTRFGSSSCDNDAKEVKLRNKGQEKSSTNSNDNNNNNNNNKKRPLSFVPVINIPEKELAHNAFFALHRPLLGLSNENTKPFFSSRPLEEDQQAELDELLAQYMSTLEPFVEPLPPGSGNDIMTHQPSQPSSQFTEVSIQTDLEYMDDLDLEFTQPLQTEDVAPTSQLPIFRMPESSDILDFLTTVESKLHREGAKIDQKEAIRLKKLDILNNSRRYTSPRFYASGLRRTPLRFRSK</sequence>
<evidence type="ECO:0000313" key="3">
    <source>
        <dbReference type="Proteomes" id="UP000242381"/>
    </source>
</evidence>
<reference evidence="2 3" key="1">
    <citation type="journal article" date="2016" name="Proc. Natl. Acad. Sci. U.S.A.">
        <title>Lipid metabolic changes in an early divergent fungus govern the establishment of a mutualistic symbiosis with endobacteria.</title>
        <authorList>
            <person name="Lastovetsky O.A."/>
            <person name="Gaspar M.L."/>
            <person name="Mondo S.J."/>
            <person name="LaButti K.M."/>
            <person name="Sandor L."/>
            <person name="Grigoriev I.V."/>
            <person name="Henry S.A."/>
            <person name="Pawlowska T.E."/>
        </authorList>
    </citation>
    <scope>NUCLEOTIDE SEQUENCE [LARGE SCALE GENOMIC DNA]</scope>
    <source>
        <strain evidence="2 3">ATCC 11559</strain>
    </source>
</reference>
<accession>A0A1X0RK61</accession>
<organism evidence="2 3">
    <name type="scientific">Rhizopus microsporus</name>
    <dbReference type="NCBI Taxonomy" id="58291"/>
    <lineage>
        <taxon>Eukaryota</taxon>
        <taxon>Fungi</taxon>
        <taxon>Fungi incertae sedis</taxon>
        <taxon>Mucoromycota</taxon>
        <taxon>Mucoromycotina</taxon>
        <taxon>Mucoromycetes</taxon>
        <taxon>Mucorales</taxon>
        <taxon>Mucorineae</taxon>
        <taxon>Rhizopodaceae</taxon>
        <taxon>Rhizopus</taxon>
    </lineage>
</organism>
<evidence type="ECO:0000256" key="1">
    <source>
        <dbReference type="SAM" id="MobiDB-lite"/>
    </source>
</evidence>
<feature type="compositionally biased region" description="Basic and acidic residues" evidence="1">
    <location>
        <begin position="34"/>
        <end position="45"/>
    </location>
</feature>
<dbReference type="AlphaFoldDB" id="A0A1X0RK61"/>